<feature type="compositionally biased region" description="Low complexity" evidence="5">
    <location>
        <begin position="535"/>
        <end position="547"/>
    </location>
</feature>
<dbReference type="SUPFAM" id="SSF57903">
    <property type="entry name" value="FYVE/PHD zinc finger"/>
    <property type="match status" value="1"/>
</dbReference>
<reference evidence="8" key="1">
    <citation type="submission" date="2014-12" db="EMBL/GenBank/DDBJ databases">
        <title>Insight into the proteome of Arion vulgaris.</title>
        <authorList>
            <person name="Aradska J."/>
            <person name="Bulat T."/>
            <person name="Smidak R."/>
            <person name="Sarate P."/>
            <person name="Gangsoo J."/>
            <person name="Sialana F."/>
            <person name="Bilban M."/>
            <person name="Lubec G."/>
        </authorList>
    </citation>
    <scope>NUCLEOTIDE SEQUENCE</scope>
    <source>
        <tissue evidence="8">Skin</tissue>
    </source>
</reference>
<evidence type="ECO:0000256" key="4">
    <source>
        <dbReference type="PROSITE-ProRule" id="PRU00146"/>
    </source>
</evidence>
<dbReference type="EMBL" id="HACG01036291">
    <property type="protein sequence ID" value="CEK83156.1"/>
    <property type="molecule type" value="Transcribed_RNA"/>
</dbReference>
<feature type="non-terminal residue" evidence="8">
    <location>
        <position position="1"/>
    </location>
</feature>
<evidence type="ECO:0000256" key="2">
    <source>
        <dbReference type="ARBA" id="ARBA00022771"/>
    </source>
</evidence>
<dbReference type="InterPro" id="IPR019786">
    <property type="entry name" value="Zinc_finger_PHD-type_CS"/>
</dbReference>
<feature type="region of interest" description="Disordered" evidence="5">
    <location>
        <begin position="1"/>
        <end position="53"/>
    </location>
</feature>
<dbReference type="GO" id="GO:0008270">
    <property type="term" value="F:zinc ion binding"/>
    <property type="evidence" value="ECO:0007669"/>
    <property type="project" value="UniProtKB-KW"/>
</dbReference>
<dbReference type="InterPro" id="IPR011011">
    <property type="entry name" value="Znf_FYVE_PHD"/>
</dbReference>
<feature type="domain" description="PHD-type" evidence="6">
    <location>
        <begin position="602"/>
        <end position="659"/>
    </location>
</feature>
<keyword evidence="1" id="KW-0479">Metal-binding</keyword>
<feature type="region of interest" description="Disordered" evidence="5">
    <location>
        <begin position="324"/>
        <end position="352"/>
    </location>
</feature>
<gene>
    <name evidence="8" type="primary">ORF135492</name>
    <name evidence="7" type="synonym">ORF135489</name>
</gene>
<feature type="compositionally biased region" description="Polar residues" evidence="5">
    <location>
        <begin position="16"/>
        <end position="27"/>
    </location>
</feature>
<dbReference type="InterPro" id="IPR019787">
    <property type="entry name" value="Znf_PHD-finger"/>
</dbReference>
<feature type="compositionally biased region" description="Basic and acidic residues" evidence="5">
    <location>
        <begin position="136"/>
        <end position="149"/>
    </location>
</feature>
<dbReference type="PROSITE" id="PS01359">
    <property type="entry name" value="ZF_PHD_1"/>
    <property type="match status" value="1"/>
</dbReference>
<feature type="compositionally biased region" description="Acidic residues" evidence="5">
    <location>
        <begin position="575"/>
        <end position="585"/>
    </location>
</feature>
<evidence type="ECO:0000256" key="5">
    <source>
        <dbReference type="SAM" id="MobiDB-lite"/>
    </source>
</evidence>
<dbReference type="PROSITE" id="PS50016">
    <property type="entry name" value="ZF_PHD_2"/>
    <property type="match status" value="1"/>
</dbReference>
<feature type="compositionally biased region" description="Polar residues" evidence="5">
    <location>
        <begin position="327"/>
        <end position="336"/>
    </location>
</feature>
<feature type="region of interest" description="Disordered" evidence="5">
    <location>
        <begin position="525"/>
        <end position="609"/>
    </location>
</feature>
<feature type="compositionally biased region" description="Low complexity" evidence="5">
    <location>
        <begin position="563"/>
        <end position="574"/>
    </location>
</feature>
<dbReference type="InterPro" id="IPR001965">
    <property type="entry name" value="Znf_PHD"/>
</dbReference>
<evidence type="ECO:0000313" key="8">
    <source>
        <dbReference type="EMBL" id="CEK83157.1"/>
    </source>
</evidence>
<feature type="compositionally biased region" description="Acidic residues" evidence="5">
    <location>
        <begin position="593"/>
        <end position="602"/>
    </location>
</feature>
<keyword evidence="3" id="KW-0862">Zinc</keyword>
<proteinExistence type="predicted"/>
<dbReference type="EMBL" id="HACG01036292">
    <property type="protein sequence ID" value="CEK83157.1"/>
    <property type="molecule type" value="Transcribed_RNA"/>
</dbReference>
<evidence type="ECO:0000256" key="1">
    <source>
        <dbReference type="ARBA" id="ARBA00022723"/>
    </source>
</evidence>
<dbReference type="InterPro" id="IPR013083">
    <property type="entry name" value="Znf_RING/FYVE/PHD"/>
</dbReference>
<dbReference type="SMART" id="SM00249">
    <property type="entry name" value="PHD"/>
    <property type="match status" value="1"/>
</dbReference>
<name>A0A0B7ARD2_9EUPU</name>
<dbReference type="Gene3D" id="3.30.40.10">
    <property type="entry name" value="Zinc/RING finger domain, C3HC4 (zinc finger)"/>
    <property type="match status" value="1"/>
</dbReference>
<accession>A0A0B7ARD2</accession>
<sequence length="660" mass="72995">STHQSFLCRKNGNLPGLQQSQSSNDGNQLAVEKSGHGPVSSETTENQTETREGIVEQDTLQLKDETISNQAKPDLIVKTVQTVTRARKKEHKKFNVAQILGKKILDQTRNEQNSSQILPLKIMTSSLPAVNNVSDNSKRATRSDDKTDQKQSTADQHISDIYPTKSLTPLQICHTTKLVEVTPVEKLVDHTAETNIVQSDVVVCNDSLKYSLNERLQISSAECEMSTNLTIEKQTLTDIDSTIETNQIQPPSKSSICGNHTANNIMSHVVDSNGPSTVLVKNSQQSSNNNNEDLEDMETDSANVIRDTLNMADGNVAAKNEDMAAPSSLNEVSSSVRNKHKQRNSKRDVNSKRLLLASNKSDIDKDKESVKNITVKKLRKTKKVKKNVIKQNILETSHTDLTLEKKTSTSITTDISSDNKCKDNANVQSPDKEKIDTQEKKLRLLSQLSLIDHDYIMKCEGTSNKSDDNLVSEVVFGLSESCDVPGDQIEKTNNDDCVLGHEDVIHFVDEDVAETLVCSQNCDSIEETSRSGDDSSNIGSECSNSSGTSNTNHRETSIVNGTEDNSSSDSTDSSMDNEESDSSDDDDKKPSELEEEEDEDDDSKCQMCMRSTPPHSKDKIINWVDCDGNCGRWFHVICVARSQSKTGTKHFICPSCRCKR</sequence>
<protein>
    <recommendedName>
        <fullName evidence="6">PHD-type domain-containing protein</fullName>
    </recommendedName>
</protein>
<evidence type="ECO:0000259" key="6">
    <source>
        <dbReference type="PROSITE" id="PS50016"/>
    </source>
</evidence>
<evidence type="ECO:0000256" key="3">
    <source>
        <dbReference type="ARBA" id="ARBA00022833"/>
    </source>
</evidence>
<dbReference type="AlphaFoldDB" id="A0A0B7ARD2"/>
<keyword evidence="2 4" id="KW-0863">Zinc-finger</keyword>
<feature type="region of interest" description="Disordered" evidence="5">
    <location>
        <begin position="129"/>
        <end position="157"/>
    </location>
</feature>
<organism evidence="8">
    <name type="scientific">Arion vulgaris</name>
    <dbReference type="NCBI Taxonomy" id="1028688"/>
    <lineage>
        <taxon>Eukaryota</taxon>
        <taxon>Metazoa</taxon>
        <taxon>Spiralia</taxon>
        <taxon>Lophotrochozoa</taxon>
        <taxon>Mollusca</taxon>
        <taxon>Gastropoda</taxon>
        <taxon>Heterobranchia</taxon>
        <taxon>Euthyneura</taxon>
        <taxon>Panpulmonata</taxon>
        <taxon>Eupulmonata</taxon>
        <taxon>Stylommatophora</taxon>
        <taxon>Helicina</taxon>
        <taxon>Arionoidea</taxon>
        <taxon>Arionidae</taxon>
        <taxon>Arion</taxon>
    </lineage>
</organism>
<evidence type="ECO:0000313" key="7">
    <source>
        <dbReference type="EMBL" id="CEK83156.1"/>
    </source>
</evidence>